<evidence type="ECO:0000313" key="4">
    <source>
        <dbReference type="EMBL" id="SFU02691.1"/>
    </source>
</evidence>
<evidence type="ECO:0000313" key="5">
    <source>
        <dbReference type="Proteomes" id="UP000199546"/>
    </source>
</evidence>
<dbReference type="PANTHER" id="PTHR45138">
    <property type="entry name" value="REGULATORY COMPONENTS OF SENSORY TRANSDUCTION SYSTEM"/>
    <property type="match status" value="1"/>
</dbReference>
<dbReference type="SMART" id="SM00267">
    <property type="entry name" value="GGDEF"/>
    <property type="match status" value="1"/>
</dbReference>
<dbReference type="NCBIfam" id="TIGR00254">
    <property type="entry name" value="GGDEF"/>
    <property type="match status" value="1"/>
</dbReference>
<feature type="domain" description="GGDEF" evidence="3">
    <location>
        <begin position="224"/>
        <end position="359"/>
    </location>
</feature>
<feature type="region of interest" description="Disordered" evidence="1">
    <location>
        <begin position="350"/>
        <end position="393"/>
    </location>
</feature>
<feature type="transmembrane region" description="Helical" evidence="2">
    <location>
        <begin position="61"/>
        <end position="78"/>
    </location>
</feature>
<dbReference type="RefSeq" id="WP_093583638.1">
    <property type="nucleotide sequence ID" value="NZ_FPBA01000026.1"/>
</dbReference>
<sequence length="393" mass="41284">MTPVRPRVVDEPPSGTVLGPGGPENRVAALLLAVLLVTGGLTGLVNLALDGVVRDGVVRTTYGVTMAACLLAAVPLVVRRRVGVWQTFGLVLLGDLVYVVVALCIEDPVRYATPLVLLFPSVVAAWFLVPWMLAVHMAVTPVAVVVAMQHSYDGVGGLAVQAAISAGMLDLVAVGVSLLRRREQRLLAATEALSQHDPLTGLANRRYLVEQVPRLWRQARREGQRVAALVIDLDHFKLVNDRHGHAAGDAVLQAVAGVLADTVRPSDVLARLGGEELVVLGLVGDPGEAAHLAERLRLAVCAARSAHGHAVTASIGVALTRPGDGEDAGGALWRLVDRADAAMYAAKQGGRDRVATFAPPPPPSPRRAPAAELLNPPTVPCPRLPDVSRTESG</sequence>
<dbReference type="GO" id="GO:0005886">
    <property type="term" value="C:plasma membrane"/>
    <property type="evidence" value="ECO:0007669"/>
    <property type="project" value="TreeGrafter"/>
</dbReference>
<dbReference type="AlphaFoldDB" id="A0A1I7CTD3"/>
<dbReference type="GO" id="GO:0043709">
    <property type="term" value="P:cell adhesion involved in single-species biofilm formation"/>
    <property type="evidence" value="ECO:0007669"/>
    <property type="project" value="TreeGrafter"/>
</dbReference>
<feature type="transmembrane region" description="Helical" evidence="2">
    <location>
        <begin position="84"/>
        <end position="105"/>
    </location>
</feature>
<dbReference type="InterPro" id="IPR050469">
    <property type="entry name" value="Diguanylate_Cyclase"/>
</dbReference>
<dbReference type="GO" id="GO:0052621">
    <property type="term" value="F:diguanylate cyclase activity"/>
    <property type="evidence" value="ECO:0007669"/>
    <property type="project" value="TreeGrafter"/>
</dbReference>
<evidence type="ECO:0000259" key="3">
    <source>
        <dbReference type="PROSITE" id="PS50887"/>
    </source>
</evidence>
<dbReference type="InterPro" id="IPR043128">
    <property type="entry name" value="Rev_trsase/Diguanyl_cyclase"/>
</dbReference>
<keyword evidence="2" id="KW-0812">Transmembrane</keyword>
<dbReference type="OrthoDB" id="23692at2"/>
<dbReference type="Gene3D" id="3.30.70.270">
    <property type="match status" value="1"/>
</dbReference>
<gene>
    <name evidence="4" type="ORF">SAMN05660657_04856</name>
</gene>
<dbReference type="PROSITE" id="PS50887">
    <property type="entry name" value="GGDEF"/>
    <property type="match status" value="1"/>
</dbReference>
<dbReference type="GO" id="GO:1902201">
    <property type="term" value="P:negative regulation of bacterial-type flagellum-dependent cell motility"/>
    <property type="evidence" value="ECO:0007669"/>
    <property type="project" value="TreeGrafter"/>
</dbReference>
<dbReference type="CDD" id="cd01949">
    <property type="entry name" value="GGDEF"/>
    <property type="match status" value="1"/>
</dbReference>
<keyword evidence="2" id="KW-1133">Transmembrane helix</keyword>
<dbReference type="PANTHER" id="PTHR45138:SF9">
    <property type="entry name" value="DIGUANYLATE CYCLASE DGCM-RELATED"/>
    <property type="match status" value="1"/>
</dbReference>
<dbReference type="InterPro" id="IPR029787">
    <property type="entry name" value="Nucleotide_cyclase"/>
</dbReference>
<accession>A0A1I7CTD3</accession>
<dbReference type="STRING" id="1296565.SAMN05660657_04856"/>
<dbReference type="SUPFAM" id="SSF55073">
    <property type="entry name" value="Nucleotide cyclase"/>
    <property type="match status" value="1"/>
</dbReference>
<feature type="transmembrane region" description="Helical" evidence="2">
    <location>
        <begin position="27"/>
        <end position="49"/>
    </location>
</feature>
<proteinExistence type="predicted"/>
<dbReference type="InterPro" id="IPR000160">
    <property type="entry name" value="GGDEF_dom"/>
</dbReference>
<dbReference type="Pfam" id="PF00990">
    <property type="entry name" value="GGDEF"/>
    <property type="match status" value="1"/>
</dbReference>
<evidence type="ECO:0000256" key="2">
    <source>
        <dbReference type="SAM" id="Phobius"/>
    </source>
</evidence>
<dbReference type="EMBL" id="FPBA01000026">
    <property type="protein sequence ID" value="SFU02691.1"/>
    <property type="molecule type" value="Genomic_DNA"/>
</dbReference>
<dbReference type="FunFam" id="3.30.70.270:FF:000001">
    <property type="entry name" value="Diguanylate cyclase domain protein"/>
    <property type="match status" value="1"/>
</dbReference>
<feature type="transmembrane region" description="Helical" evidence="2">
    <location>
        <begin position="158"/>
        <end position="179"/>
    </location>
</feature>
<keyword evidence="5" id="KW-1185">Reference proteome</keyword>
<dbReference type="Proteomes" id="UP000199546">
    <property type="component" value="Unassembled WGS sequence"/>
</dbReference>
<protein>
    <submittedName>
        <fullName evidence="4">Diguanylate cyclase (GGDEF) domain-containing protein</fullName>
    </submittedName>
</protein>
<evidence type="ECO:0000256" key="1">
    <source>
        <dbReference type="SAM" id="MobiDB-lite"/>
    </source>
</evidence>
<organism evidence="4 5">
    <name type="scientific">Geodermatophilus amargosae</name>
    <dbReference type="NCBI Taxonomy" id="1296565"/>
    <lineage>
        <taxon>Bacteria</taxon>
        <taxon>Bacillati</taxon>
        <taxon>Actinomycetota</taxon>
        <taxon>Actinomycetes</taxon>
        <taxon>Geodermatophilales</taxon>
        <taxon>Geodermatophilaceae</taxon>
        <taxon>Geodermatophilus</taxon>
    </lineage>
</organism>
<keyword evidence="2" id="KW-0472">Membrane</keyword>
<reference evidence="5" key="1">
    <citation type="submission" date="2016-10" db="EMBL/GenBank/DDBJ databases">
        <authorList>
            <person name="Varghese N."/>
            <person name="Submissions S."/>
        </authorList>
    </citation>
    <scope>NUCLEOTIDE SEQUENCE [LARGE SCALE GENOMIC DNA]</scope>
    <source>
        <strain evidence="5">DSM 46136</strain>
    </source>
</reference>
<name>A0A1I7CTD3_9ACTN</name>
<feature type="transmembrane region" description="Helical" evidence="2">
    <location>
        <begin position="117"/>
        <end position="138"/>
    </location>
</feature>